<dbReference type="InterPro" id="IPR036866">
    <property type="entry name" value="RibonucZ/Hydroxyglut_hydro"/>
</dbReference>
<evidence type="ECO:0000256" key="4">
    <source>
        <dbReference type="ARBA" id="ARBA00022833"/>
    </source>
</evidence>
<keyword evidence="2" id="KW-0479">Metal-binding</keyword>
<dbReference type="CDD" id="cd07742">
    <property type="entry name" value="metallo-hydrolase-like_MBL-fold"/>
    <property type="match status" value="1"/>
</dbReference>
<evidence type="ECO:0000313" key="7">
    <source>
        <dbReference type="Proteomes" id="UP000662747"/>
    </source>
</evidence>
<evidence type="ECO:0000256" key="3">
    <source>
        <dbReference type="ARBA" id="ARBA00022801"/>
    </source>
</evidence>
<feature type="domain" description="Metallo-beta-lactamase" evidence="5">
    <location>
        <begin position="32"/>
        <end position="253"/>
    </location>
</feature>
<name>A0ABX7P0S6_9BACT</name>
<dbReference type="EMBL" id="CP071090">
    <property type="protein sequence ID" value="QSQ21923.1"/>
    <property type="molecule type" value="Genomic_DNA"/>
</dbReference>
<dbReference type="SUPFAM" id="SSF56281">
    <property type="entry name" value="Metallo-hydrolase/oxidoreductase"/>
    <property type="match status" value="1"/>
</dbReference>
<dbReference type="Pfam" id="PF00753">
    <property type="entry name" value="Lactamase_B"/>
    <property type="match status" value="1"/>
</dbReference>
<evidence type="ECO:0000313" key="6">
    <source>
        <dbReference type="EMBL" id="QSQ21923.1"/>
    </source>
</evidence>
<dbReference type="RefSeq" id="WP_206723500.1">
    <property type="nucleotide sequence ID" value="NZ_CP071090.1"/>
</dbReference>
<dbReference type="Proteomes" id="UP000662747">
    <property type="component" value="Chromosome"/>
</dbReference>
<protein>
    <submittedName>
        <fullName evidence="6">MBL fold metallo-hydrolase</fullName>
    </submittedName>
</protein>
<evidence type="ECO:0000259" key="5">
    <source>
        <dbReference type="SMART" id="SM00849"/>
    </source>
</evidence>
<reference evidence="6 7" key="1">
    <citation type="submission" date="2021-02" db="EMBL/GenBank/DDBJ databases">
        <title>De Novo genome assembly of isolated myxobacteria.</title>
        <authorList>
            <person name="Stevens D.C."/>
        </authorList>
    </citation>
    <scope>NUCLEOTIDE SEQUENCE [LARGE SCALE GENOMIC DNA]</scope>
    <source>
        <strain evidence="7">SCPEA02</strain>
    </source>
</reference>
<sequence>MRVHHINCGTLCPASSRLVLGEGSLFSRAQMVCHCLVLETRQGLALVDTGLGAHDIQDPSRLGQRFIKRNAPRLDMRETAVAQVERLGFKREDVRHILPTHLDLDHAGGLSDFPTAEVHIFRDEHLAAMKPVDRSKKFGYRQQQWAHGPRWNVHAVDGERWFGFEAVRPIPGLGDEVLIVPLQGHSEGHCGIAVKTASGWLLHAGDAYFSHREVDPVSPRSPPGVALFQWLRSTDNEARKANQARLRELIRNHSNEVSVFCAHCPTDFRRHATTPSLAVAA</sequence>
<dbReference type="PANTHER" id="PTHR42978">
    <property type="entry name" value="QUORUM-QUENCHING LACTONASE YTNP-RELATED-RELATED"/>
    <property type="match status" value="1"/>
</dbReference>
<dbReference type="InterPro" id="IPR051013">
    <property type="entry name" value="MBL_superfamily_lactonases"/>
</dbReference>
<keyword evidence="3" id="KW-0378">Hydrolase</keyword>
<organism evidence="6 7">
    <name type="scientific">Pyxidicoccus parkwayensis</name>
    <dbReference type="NCBI Taxonomy" id="2813578"/>
    <lineage>
        <taxon>Bacteria</taxon>
        <taxon>Pseudomonadati</taxon>
        <taxon>Myxococcota</taxon>
        <taxon>Myxococcia</taxon>
        <taxon>Myxococcales</taxon>
        <taxon>Cystobacterineae</taxon>
        <taxon>Myxococcaceae</taxon>
        <taxon>Pyxidicoccus</taxon>
    </lineage>
</organism>
<dbReference type="InterPro" id="IPR001279">
    <property type="entry name" value="Metallo-B-lactamas"/>
</dbReference>
<evidence type="ECO:0000256" key="1">
    <source>
        <dbReference type="ARBA" id="ARBA00007749"/>
    </source>
</evidence>
<dbReference type="SMART" id="SM00849">
    <property type="entry name" value="Lactamase_B"/>
    <property type="match status" value="1"/>
</dbReference>
<comment type="similarity">
    <text evidence="1">Belongs to the metallo-beta-lactamase superfamily.</text>
</comment>
<proteinExistence type="inferred from homology"/>
<keyword evidence="7" id="KW-1185">Reference proteome</keyword>
<evidence type="ECO:0000256" key="2">
    <source>
        <dbReference type="ARBA" id="ARBA00022723"/>
    </source>
</evidence>
<dbReference type="PANTHER" id="PTHR42978:SF3">
    <property type="entry name" value="BLR3078 PROTEIN"/>
    <property type="match status" value="1"/>
</dbReference>
<gene>
    <name evidence="6" type="ORF">JY651_43390</name>
</gene>
<keyword evidence="4" id="KW-0862">Zinc</keyword>
<accession>A0ABX7P0S6</accession>
<dbReference type="Gene3D" id="3.60.15.10">
    <property type="entry name" value="Ribonuclease Z/Hydroxyacylglutathione hydrolase-like"/>
    <property type="match status" value="1"/>
</dbReference>